<evidence type="ECO:0000259" key="6">
    <source>
        <dbReference type="Pfam" id="PF04263"/>
    </source>
</evidence>
<feature type="domain" description="SteA-like C-terminal" evidence="7">
    <location>
        <begin position="320"/>
        <end position="369"/>
    </location>
</feature>
<feature type="transmembrane region" description="Helical" evidence="5">
    <location>
        <begin position="335"/>
        <end position="360"/>
    </location>
</feature>
<keyword evidence="5" id="KW-1133">Transmembrane helix</keyword>
<dbReference type="Proteomes" id="UP001314796">
    <property type="component" value="Unassembled WGS sequence"/>
</dbReference>
<keyword evidence="2" id="KW-0547">Nucleotide-binding</keyword>
<proteinExistence type="predicted"/>
<dbReference type="Pfam" id="PF04263">
    <property type="entry name" value="TPK_catalytic"/>
    <property type="match status" value="1"/>
</dbReference>
<protein>
    <submittedName>
        <fullName evidence="8">Membrane-anchored protein</fullName>
    </submittedName>
</protein>
<evidence type="ECO:0000256" key="1">
    <source>
        <dbReference type="ARBA" id="ARBA00022679"/>
    </source>
</evidence>
<dbReference type="InterPro" id="IPR022215">
    <property type="entry name" value="SteA-like_C"/>
</dbReference>
<accession>A0ABS2NN63</accession>
<organism evidence="8 9">
    <name type="scientific">Alkaliphilus hydrothermalis</name>
    <dbReference type="NCBI Taxonomy" id="1482730"/>
    <lineage>
        <taxon>Bacteria</taxon>
        <taxon>Bacillati</taxon>
        <taxon>Bacillota</taxon>
        <taxon>Clostridia</taxon>
        <taxon>Peptostreptococcales</taxon>
        <taxon>Natronincolaceae</taxon>
        <taxon>Alkaliphilus</taxon>
    </lineage>
</organism>
<reference evidence="8 9" key="1">
    <citation type="submission" date="2021-01" db="EMBL/GenBank/DDBJ databases">
        <title>Genomic Encyclopedia of Type Strains, Phase IV (KMG-IV): sequencing the most valuable type-strain genomes for metagenomic binning, comparative biology and taxonomic classification.</title>
        <authorList>
            <person name="Goeker M."/>
        </authorList>
    </citation>
    <scope>NUCLEOTIDE SEQUENCE [LARGE SCALE GENOMIC DNA]</scope>
    <source>
        <strain evidence="8 9">DSM 25890</strain>
    </source>
</reference>
<keyword evidence="4" id="KW-0067">ATP-binding</keyword>
<evidence type="ECO:0000256" key="5">
    <source>
        <dbReference type="SAM" id="Phobius"/>
    </source>
</evidence>
<keyword evidence="3" id="KW-0418">Kinase</keyword>
<evidence type="ECO:0000259" key="7">
    <source>
        <dbReference type="Pfam" id="PF12555"/>
    </source>
</evidence>
<evidence type="ECO:0000256" key="4">
    <source>
        <dbReference type="ARBA" id="ARBA00022840"/>
    </source>
</evidence>
<dbReference type="InterPro" id="IPR007371">
    <property type="entry name" value="TPK_catalytic"/>
</dbReference>
<dbReference type="Gene3D" id="3.40.50.10240">
    <property type="entry name" value="Thiamin pyrophosphokinase, catalytic domain"/>
    <property type="match status" value="1"/>
</dbReference>
<name>A0ABS2NN63_9FIRM</name>
<keyword evidence="1" id="KW-0808">Transferase</keyword>
<evidence type="ECO:0000256" key="2">
    <source>
        <dbReference type="ARBA" id="ARBA00022741"/>
    </source>
</evidence>
<evidence type="ECO:0000313" key="8">
    <source>
        <dbReference type="EMBL" id="MBM7614019.1"/>
    </source>
</evidence>
<sequence length="373" mass="41269">MLKPAPVKLDYKTKNLTTRLEVGDIAVIKHKDIDEIAAKSLASKKVAAVINCSQSISGGYPNLGPTVFINHNIPLYELEDGDLFRDLKEGDIVEIRDDGLYRDESKMATLKSLNTDMLLQLLEQAEKNIKVKLEEFVDNTLTYASMEKSLILEEQKLPDTGISFQGRHVLVVVRGKTYKEDLKAILSYIKDEKPILIAVDGGGDALLEFGFTPDIVVGDMDSISDECLKKAREVIVHAYPDGRAPGLERTKGLKLSAKVFPAYGTSEDIAMLFAYEKGAELIVAVGTHTNMIDFLEKGRKGMGSTFLVRMKIGTKLVDAKGVSQLYGTDVDLKHVLWLGAASLIPILVLVALSQPIQYLVKLLHMRLRLYLGY</sequence>
<dbReference type="InterPro" id="IPR047795">
    <property type="entry name" value="Put_SteA-like"/>
</dbReference>
<comment type="caution">
    <text evidence="8">The sequence shown here is derived from an EMBL/GenBank/DDBJ whole genome shotgun (WGS) entry which is preliminary data.</text>
</comment>
<dbReference type="RefSeq" id="WP_204400296.1">
    <property type="nucleotide sequence ID" value="NZ_JAFBEE010000002.1"/>
</dbReference>
<dbReference type="NCBIfam" id="NF040608">
    <property type="entry name" value="division_SteA"/>
    <property type="match status" value="1"/>
</dbReference>
<dbReference type="SUPFAM" id="SSF63999">
    <property type="entry name" value="Thiamin pyrophosphokinase, catalytic domain"/>
    <property type="match status" value="1"/>
</dbReference>
<dbReference type="Pfam" id="PF12555">
    <property type="entry name" value="SteA-like_C"/>
    <property type="match status" value="1"/>
</dbReference>
<dbReference type="InterPro" id="IPR036759">
    <property type="entry name" value="TPK_catalytic_sf"/>
</dbReference>
<evidence type="ECO:0000313" key="9">
    <source>
        <dbReference type="Proteomes" id="UP001314796"/>
    </source>
</evidence>
<keyword evidence="9" id="KW-1185">Reference proteome</keyword>
<evidence type="ECO:0000256" key="3">
    <source>
        <dbReference type="ARBA" id="ARBA00022777"/>
    </source>
</evidence>
<feature type="domain" description="Thiamin pyrophosphokinase catalytic" evidence="6">
    <location>
        <begin position="191"/>
        <end position="235"/>
    </location>
</feature>
<keyword evidence="5" id="KW-0812">Transmembrane</keyword>
<keyword evidence="5" id="KW-0472">Membrane</keyword>
<gene>
    <name evidence="8" type="ORF">JOC73_000528</name>
</gene>
<dbReference type="EMBL" id="JAFBEE010000002">
    <property type="protein sequence ID" value="MBM7614019.1"/>
    <property type="molecule type" value="Genomic_DNA"/>
</dbReference>